<dbReference type="EMBL" id="QVEP01000077">
    <property type="protein sequence ID" value="RGB72417.1"/>
    <property type="molecule type" value="Genomic_DNA"/>
</dbReference>
<dbReference type="RefSeq" id="WP_015515207.1">
    <property type="nucleotide sequence ID" value="NZ_JAQDKA010000031.1"/>
</dbReference>
<proteinExistence type="predicted"/>
<protein>
    <submittedName>
        <fullName evidence="1">Uncharacterized protein</fullName>
    </submittedName>
</protein>
<dbReference type="AlphaFoldDB" id="A0A3E2TC08"/>
<organism evidence="1 2">
    <name type="scientific">Coprococcus catus</name>
    <dbReference type="NCBI Taxonomy" id="116085"/>
    <lineage>
        <taxon>Bacteria</taxon>
        <taxon>Bacillati</taxon>
        <taxon>Bacillota</taxon>
        <taxon>Clostridia</taxon>
        <taxon>Lachnospirales</taxon>
        <taxon>Lachnospiraceae</taxon>
        <taxon>Coprococcus</taxon>
    </lineage>
</organism>
<comment type="caution">
    <text evidence="1">The sequence shown here is derived from an EMBL/GenBank/DDBJ whole genome shotgun (WGS) entry which is preliminary data.</text>
</comment>
<reference evidence="1 2" key="1">
    <citation type="submission" date="2018-08" db="EMBL/GenBank/DDBJ databases">
        <title>A genome reference for cultivated species of the human gut microbiota.</title>
        <authorList>
            <person name="Zou Y."/>
            <person name="Xue W."/>
            <person name="Luo G."/>
        </authorList>
    </citation>
    <scope>NUCLEOTIDE SEQUENCE [LARGE SCALE GENOMIC DNA]</scope>
    <source>
        <strain evidence="1 2">AF45-17</strain>
    </source>
</reference>
<evidence type="ECO:0000313" key="2">
    <source>
        <dbReference type="Proteomes" id="UP000260773"/>
    </source>
</evidence>
<name>A0A3E2TC08_9FIRM</name>
<sequence>MGDVSIIARRLEDGHVQYGWSGNGGYYKVVGVRLLLWYLEPEDVEYLFGLGQTSLIGRRGSEYGGYRWLETHSLTGEPFWLDCSERSIFSRIAFIDYGYFYDLDHKWYYIIPGPFRIKMPLELIDQNVDEQNYEFDFCKKVQDKILRYILGDYREKNSEFAEFLDKEGYCVADILENISENGLLSVMEFYHKYRKIFDYFDDWILIKTNEEDTEITDIVMKKMSENHVETCEW</sequence>
<gene>
    <name evidence="1" type="ORF">DW070_16585</name>
</gene>
<accession>A0A3E2TC08</accession>
<evidence type="ECO:0000313" key="1">
    <source>
        <dbReference type="EMBL" id="RGB72417.1"/>
    </source>
</evidence>
<dbReference type="Proteomes" id="UP000260773">
    <property type="component" value="Unassembled WGS sequence"/>
</dbReference>